<name>A0A433SW10_ELYCH</name>
<feature type="domain" description="Ig-like" evidence="2">
    <location>
        <begin position="304"/>
        <end position="396"/>
    </location>
</feature>
<accession>A0A433SW10</accession>
<keyword evidence="1" id="KW-0732">Signal</keyword>
<dbReference type="OrthoDB" id="10490336at2759"/>
<sequence length="518" mass="57606">MSSVGSGLQLLLLAACLLADLHGVIGYGYRDDSTRDRLIRIEKKLDILTNEMGRLTDTGAQDTQDSPRLEPVDLVSVERTHGPDGNIFTVSFTKNIPEVFYVATVDRDTIVSGIDVDDSDGPSTLSFICGVPYDGETKLDLTFSNRNQSSEVRVELDNSGIQSKLQKDFTVPTLVIHHEGDLVYEPGNDVKVKVSSSSEEDSPGRGFSDVSYRLTAITDEDGEYTVRENTGWIGLLHEKEFLRSRELTYSISTSEHSCSGFFHVSLNFFNNDAPLVKRLYVSRSLVLRPSSQTGPYPEDFLSFPDAFYFSLGSRCIEGSTCTLQCSAIGPITDLEVRKLGLGGEQWETVEDATKTVFDYSATAEWKVRPTKYTNDTKFQCLATSAAKNISMETKMTIMSEQFYIEGNSSVIYIEEDQPGPDSKKLRINCTIIGRPVKRAAIMPMFSIPNRSNSVYASYPRYVEARIIPIRPGESVATVAIRYDPLAQPDDGFQGARCAATSLDYRHEEYNIAWTPPQE</sequence>
<dbReference type="AlphaFoldDB" id="A0A433SW10"/>
<evidence type="ECO:0000313" key="4">
    <source>
        <dbReference type="Proteomes" id="UP000271974"/>
    </source>
</evidence>
<feature type="signal peptide" evidence="1">
    <location>
        <begin position="1"/>
        <end position="26"/>
    </location>
</feature>
<comment type="caution">
    <text evidence="3">The sequence shown here is derived from an EMBL/GenBank/DDBJ whole genome shotgun (WGS) entry which is preliminary data.</text>
</comment>
<organism evidence="3 4">
    <name type="scientific">Elysia chlorotica</name>
    <name type="common">Eastern emerald elysia</name>
    <name type="synonym">Sea slug</name>
    <dbReference type="NCBI Taxonomy" id="188477"/>
    <lineage>
        <taxon>Eukaryota</taxon>
        <taxon>Metazoa</taxon>
        <taxon>Spiralia</taxon>
        <taxon>Lophotrochozoa</taxon>
        <taxon>Mollusca</taxon>
        <taxon>Gastropoda</taxon>
        <taxon>Heterobranchia</taxon>
        <taxon>Euthyneura</taxon>
        <taxon>Panpulmonata</taxon>
        <taxon>Sacoglossa</taxon>
        <taxon>Placobranchoidea</taxon>
        <taxon>Plakobranchidae</taxon>
        <taxon>Elysia</taxon>
    </lineage>
</organism>
<proteinExistence type="predicted"/>
<reference evidence="3 4" key="1">
    <citation type="submission" date="2019-01" db="EMBL/GenBank/DDBJ databases">
        <title>A draft genome assembly of the solar-powered sea slug Elysia chlorotica.</title>
        <authorList>
            <person name="Cai H."/>
            <person name="Li Q."/>
            <person name="Fang X."/>
            <person name="Li J."/>
            <person name="Curtis N.E."/>
            <person name="Altenburger A."/>
            <person name="Shibata T."/>
            <person name="Feng M."/>
            <person name="Maeda T."/>
            <person name="Schwartz J.A."/>
            <person name="Shigenobu S."/>
            <person name="Lundholm N."/>
            <person name="Nishiyama T."/>
            <person name="Yang H."/>
            <person name="Hasebe M."/>
            <person name="Li S."/>
            <person name="Pierce S.K."/>
            <person name="Wang J."/>
        </authorList>
    </citation>
    <scope>NUCLEOTIDE SEQUENCE [LARGE SCALE GENOMIC DNA]</scope>
    <source>
        <strain evidence="3">EC2010</strain>
        <tissue evidence="3">Whole organism of an adult</tissue>
    </source>
</reference>
<evidence type="ECO:0000313" key="3">
    <source>
        <dbReference type="EMBL" id="RUS73455.1"/>
    </source>
</evidence>
<keyword evidence="4" id="KW-1185">Reference proteome</keyword>
<evidence type="ECO:0000259" key="2">
    <source>
        <dbReference type="PROSITE" id="PS50835"/>
    </source>
</evidence>
<feature type="chain" id="PRO_5019387885" description="Ig-like domain-containing protein" evidence="1">
    <location>
        <begin position="27"/>
        <end position="518"/>
    </location>
</feature>
<dbReference type="InterPro" id="IPR007110">
    <property type="entry name" value="Ig-like_dom"/>
</dbReference>
<protein>
    <recommendedName>
        <fullName evidence="2">Ig-like domain-containing protein</fullName>
    </recommendedName>
</protein>
<dbReference type="PROSITE" id="PS50835">
    <property type="entry name" value="IG_LIKE"/>
    <property type="match status" value="1"/>
</dbReference>
<dbReference type="EMBL" id="RQTK01000934">
    <property type="protein sequence ID" value="RUS73455.1"/>
    <property type="molecule type" value="Genomic_DNA"/>
</dbReference>
<dbReference type="Proteomes" id="UP000271974">
    <property type="component" value="Unassembled WGS sequence"/>
</dbReference>
<evidence type="ECO:0000256" key="1">
    <source>
        <dbReference type="SAM" id="SignalP"/>
    </source>
</evidence>
<gene>
    <name evidence="3" type="ORF">EGW08_018778</name>
</gene>